<keyword evidence="8" id="KW-1185">Reference proteome</keyword>
<evidence type="ECO:0000313" key="8">
    <source>
        <dbReference type="Proteomes" id="UP000501780"/>
    </source>
</evidence>
<evidence type="ECO:0000256" key="1">
    <source>
        <dbReference type="ARBA" id="ARBA00001966"/>
    </source>
</evidence>
<keyword evidence="2" id="KW-0949">S-adenosyl-L-methionine</keyword>
<evidence type="ECO:0000256" key="2">
    <source>
        <dbReference type="ARBA" id="ARBA00022691"/>
    </source>
</evidence>
<evidence type="ECO:0000313" key="7">
    <source>
        <dbReference type="EMBL" id="QIU97612.1"/>
    </source>
</evidence>
<dbReference type="InterPro" id="IPR058240">
    <property type="entry name" value="rSAM_sf"/>
</dbReference>
<dbReference type="GO" id="GO:0046872">
    <property type="term" value="F:metal ion binding"/>
    <property type="evidence" value="ECO:0007669"/>
    <property type="project" value="UniProtKB-KW"/>
</dbReference>
<dbReference type="SFLD" id="SFLDS00029">
    <property type="entry name" value="Radical_SAM"/>
    <property type="match status" value="1"/>
</dbReference>
<dbReference type="InterPro" id="IPR024032">
    <property type="entry name" value="rSAM_paired_HxsC"/>
</dbReference>
<dbReference type="PANTHER" id="PTHR11228">
    <property type="entry name" value="RADICAL SAM DOMAIN PROTEIN"/>
    <property type="match status" value="1"/>
</dbReference>
<keyword evidence="3" id="KW-0479">Metal-binding</keyword>
<dbReference type="InterPro" id="IPR007197">
    <property type="entry name" value="rSAM"/>
</dbReference>
<evidence type="ECO:0000259" key="6">
    <source>
        <dbReference type="Pfam" id="PF04055"/>
    </source>
</evidence>
<name>A0A6H0KWA8_9BACE</name>
<dbReference type="SUPFAM" id="SSF102114">
    <property type="entry name" value="Radical SAM enzymes"/>
    <property type="match status" value="1"/>
</dbReference>
<dbReference type="GO" id="GO:0051536">
    <property type="term" value="F:iron-sulfur cluster binding"/>
    <property type="evidence" value="ECO:0007669"/>
    <property type="project" value="UniProtKB-KW"/>
</dbReference>
<dbReference type="CDD" id="cd01335">
    <property type="entry name" value="Radical_SAM"/>
    <property type="match status" value="1"/>
</dbReference>
<proteinExistence type="predicted"/>
<dbReference type="EMBL" id="CP050831">
    <property type="protein sequence ID" value="QIU97612.1"/>
    <property type="molecule type" value="Genomic_DNA"/>
</dbReference>
<dbReference type="Pfam" id="PF04055">
    <property type="entry name" value="Radical_SAM"/>
    <property type="match status" value="1"/>
</dbReference>
<evidence type="ECO:0000256" key="4">
    <source>
        <dbReference type="ARBA" id="ARBA00023004"/>
    </source>
</evidence>
<organism evidence="7 8">
    <name type="scientific">Bacteroides faecium</name>
    <dbReference type="NCBI Taxonomy" id="2715212"/>
    <lineage>
        <taxon>Bacteria</taxon>
        <taxon>Pseudomonadati</taxon>
        <taxon>Bacteroidota</taxon>
        <taxon>Bacteroidia</taxon>
        <taxon>Bacteroidales</taxon>
        <taxon>Bacteroidaceae</taxon>
        <taxon>Bacteroides</taxon>
    </lineage>
</organism>
<feature type="domain" description="Radical SAM core" evidence="6">
    <location>
        <begin position="17"/>
        <end position="176"/>
    </location>
</feature>
<dbReference type="NCBIfam" id="TIGR03977">
    <property type="entry name" value="rSAM_pair_HxsC"/>
    <property type="match status" value="1"/>
</dbReference>
<reference evidence="7 8" key="1">
    <citation type="submission" date="2020-03" db="EMBL/GenBank/DDBJ databases">
        <title>Genomic analysis of Bacteroides faecium CBA7301.</title>
        <authorList>
            <person name="Kim J."/>
            <person name="Roh S.W."/>
        </authorList>
    </citation>
    <scope>NUCLEOTIDE SEQUENCE [LARGE SCALE GENOMIC DNA]</scope>
    <source>
        <strain evidence="7 8">CBA7301</strain>
    </source>
</reference>
<evidence type="ECO:0000256" key="5">
    <source>
        <dbReference type="ARBA" id="ARBA00023014"/>
    </source>
</evidence>
<dbReference type="Proteomes" id="UP000501780">
    <property type="component" value="Chromosome"/>
</dbReference>
<dbReference type="InterPro" id="IPR013785">
    <property type="entry name" value="Aldolase_TIM"/>
</dbReference>
<dbReference type="AlphaFoldDB" id="A0A6H0KWA8"/>
<dbReference type="SFLD" id="SFLDG01103">
    <property type="entry name" value="Uncharacterised_Radical_SAM_Su"/>
    <property type="match status" value="1"/>
</dbReference>
<dbReference type="PANTHER" id="PTHR11228:SF7">
    <property type="entry name" value="PQQA PEPTIDE CYCLASE"/>
    <property type="match status" value="1"/>
</dbReference>
<accession>A0A6H0KWA8</accession>
<dbReference type="Gene3D" id="3.20.20.70">
    <property type="entry name" value="Aldolase class I"/>
    <property type="match status" value="1"/>
</dbReference>
<comment type="cofactor">
    <cofactor evidence="1">
        <name>[4Fe-4S] cluster</name>
        <dbReference type="ChEBI" id="CHEBI:49883"/>
    </cofactor>
</comment>
<dbReference type="GO" id="GO:0003824">
    <property type="term" value="F:catalytic activity"/>
    <property type="evidence" value="ECO:0007669"/>
    <property type="project" value="InterPro"/>
</dbReference>
<evidence type="ECO:0000256" key="3">
    <source>
        <dbReference type="ARBA" id="ARBA00022723"/>
    </source>
</evidence>
<keyword evidence="4" id="KW-0408">Iron</keyword>
<sequence length="289" mass="33312">MNYRPFDINSNDNTLFVTSQCNNNCIMCCQPPKPIDDIDELYDYNLTLIKNAPKDIPIIGISGGEPTLLGKKLISLIAEIRNNLPNTEIHMLSNGRKFCNVEFTHEIKEVAGDKLIVGIPLHSDYFKDHDMIAGKKNAFNDTMYGLYNLAYEHISIELRVVIISLNYKRLLPIAEFIHKNLPFTSWTAFMGMEYVGYAVTNSSKIWIEPIEYIHLLTKAVKYLDEWHYDVAIYNIPLCLLPQEYHHFVPKSISDWKTKYLNICQECKMKDKCCGLFSTSIKSYNGLKAY</sequence>
<dbReference type="SFLD" id="SFLDG01067">
    <property type="entry name" value="SPASM/twitch_domain_containing"/>
    <property type="match status" value="1"/>
</dbReference>
<dbReference type="InterPro" id="IPR050377">
    <property type="entry name" value="Radical_SAM_PqqE_MftC-like"/>
</dbReference>
<gene>
    <name evidence="7" type="primary">hxsC</name>
    <name evidence="7" type="ORF">BacF7301_24540</name>
</gene>
<protein>
    <submittedName>
        <fullName evidence="7">His-Xaa-Ser system radical SAM maturase HxsC</fullName>
    </submittedName>
</protein>
<keyword evidence="5" id="KW-0411">Iron-sulfur</keyword>
<dbReference type="KEGG" id="bfc:BacF7301_24540"/>